<accession>A0A949U0F7</accession>
<dbReference type="Proteomes" id="UP000694308">
    <property type="component" value="Unassembled WGS sequence"/>
</dbReference>
<organism evidence="2 3">
    <name type="scientific">Clostridium thailandense</name>
    <dbReference type="NCBI Taxonomy" id="2794346"/>
    <lineage>
        <taxon>Bacteria</taxon>
        <taxon>Bacillati</taxon>
        <taxon>Bacillota</taxon>
        <taxon>Clostridia</taxon>
        <taxon>Eubacteriales</taxon>
        <taxon>Clostridiaceae</taxon>
        <taxon>Clostridium</taxon>
    </lineage>
</organism>
<proteinExistence type="predicted"/>
<dbReference type="Pfam" id="PF10047">
    <property type="entry name" value="DUF2281"/>
    <property type="match status" value="1"/>
</dbReference>
<evidence type="ECO:0000313" key="2">
    <source>
        <dbReference type="EMBL" id="MBV7276053.1"/>
    </source>
</evidence>
<sequence length="83" mass="9613">MGFSEKIIQDVNDLSEEKQKEVIDFIEFLKQKQNKEDDEIIDKVVLENAEAMEELAKMCYLIVKDFNKKGSIAIELNDSNEVT</sequence>
<evidence type="ECO:0000259" key="1">
    <source>
        <dbReference type="Pfam" id="PF10047"/>
    </source>
</evidence>
<dbReference type="EMBL" id="JAEEGC010000150">
    <property type="protein sequence ID" value="MBV7276053.1"/>
    <property type="molecule type" value="Genomic_DNA"/>
</dbReference>
<dbReference type="InterPro" id="IPR046564">
    <property type="entry name" value="DUF6718"/>
</dbReference>
<protein>
    <submittedName>
        <fullName evidence="2">DUF2281 domain-containing protein</fullName>
    </submittedName>
</protein>
<evidence type="ECO:0000313" key="3">
    <source>
        <dbReference type="Proteomes" id="UP000694308"/>
    </source>
</evidence>
<dbReference type="InterPro" id="IPR018739">
    <property type="entry name" value="DUF2281"/>
</dbReference>
<name>A0A949U0F7_9CLOT</name>
<dbReference type="AlphaFoldDB" id="A0A949U0F7"/>
<gene>
    <name evidence="2" type="ORF">I6U48_24480</name>
</gene>
<keyword evidence="3" id="KW-1185">Reference proteome</keyword>
<reference evidence="2" key="1">
    <citation type="submission" date="2020-12" db="EMBL/GenBank/DDBJ databases">
        <title>Clostridium thailandense sp. nov., a novel acetogenic bacterium isolated from peat land soil in Thailand.</title>
        <authorList>
            <person name="Chaikitkaew S."/>
            <person name="Birkeland N.K."/>
        </authorList>
    </citation>
    <scope>NUCLEOTIDE SEQUENCE</scope>
    <source>
        <strain evidence="2">PL3</strain>
    </source>
</reference>
<dbReference type="Pfam" id="PF20476">
    <property type="entry name" value="DUF6718"/>
    <property type="match status" value="1"/>
</dbReference>
<feature type="domain" description="DUF2281" evidence="1">
    <location>
        <begin position="6"/>
        <end position="36"/>
    </location>
</feature>
<comment type="caution">
    <text evidence="2">The sequence shown here is derived from an EMBL/GenBank/DDBJ whole genome shotgun (WGS) entry which is preliminary data.</text>
</comment>